<comment type="caution">
    <text evidence="4">The sequence shown here is derived from an EMBL/GenBank/DDBJ whole genome shotgun (WGS) entry which is preliminary data.</text>
</comment>
<dbReference type="SUPFAM" id="SSF55729">
    <property type="entry name" value="Acyl-CoA N-acyltransferases (Nat)"/>
    <property type="match status" value="1"/>
</dbReference>
<dbReference type="Proteomes" id="UP001157114">
    <property type="component" value="Unassembled WGS sequence"/>
</dbReference>
<dbReference type="PROSITE" id="PS51186">
    <property type="entry name" value="GNAT"/>
    <property type="match status" value="1"/>
</dbReference>
<accession>A0ABQ6GFT2</accession>
<keyword evidence="5" id="KW-1185">Reference proteome</keyword>
<feature type="domain" description="N-acetyltransferase" evidence="3">
    <location>
        <begin position="1"/>
        <end position="148"/>
    </location>
</feature>
<evidence type="ECO:0000313" key="5">
    <source>
        <dbReference type="Proteomes" id="UP001157114"/>
    </source>
</evidence>
<dbReference type="EMBL" id="BSSQ01000014">
    <property type="protein sequence ID" value="GLX69345.1"/>
    <property type="molecule type" value="Genomic_DNA"/>
</dbReference>
<dbReference type="Gene3D" id="3.40.630.30">
    <property type="match status" value="1"/>
</dbReference>
<dbReference type="RefSeq" id="WP_284240109.1">
    <property type="nucleotide sequence ID" value="NZ_BSSQ01000014.1"/>
</dbReference>
<sequence>MANVNNIQVLASTTNEDKEWLRQLWIKEMGDDYVVSKGQQHRVQHAEGVIAWLDGHRAGAATYRISGQECELTSLHATMRGAGIGSKLIEAVEQIVSQLGVQRLWLITTNDNMNAMRFYQKQGYRLKAVYPGAVDEARQQLKPSIPLIGNDNIPIRDEIEVEKFL</sequence>
<dbReference type="PANTHER" id="PTHR43877">
    <property type="entry name" value="AMINOALKYLPHOSPHONATE N-ACETYLTRANSFERASE-RELATED-RELATED"/>
    <property type="match status" value="1"/>
</dbReference>
<reference evidence="4 5" key="1">
    <citation type="submission" date="2023-03" db="EMBL/GenBank/DDBJ databases">
        <title>Draft genome sequence of the bacteria which degrade cell wall of Tricholomamatutake.</title>
        <authorList>
            <person name="Konishi Y."/>
            <person name="Fukuta Y."/>
            <person name="Shirasaka N."/>
        </authorList>
    </citation>
    <scope>NUCLEOTIDE SEQUENCE [LARGE SCALE GENOMIC DNA]</scope>
    <source>
        <strain evidence="5">mu1</strain>
    </source>
</reference>
<dbReference type="InterPro" id="IPR000182">
    <property type="entry name" value="GNAT_dom"/>
</dbReference>
<name>A0ABQ6GFT2_9BACL</name>
<evidence type="ECO:0000256" key="1">
    <source>
        <dbReference type="ARBA" id="ARBA00022679"/>
    </source>
</evidence>
<dbReference type="InterPro" id="IPR050832">
    <property type="entry name" value="Bact_Acetyltransf"/>
</dbReference>
<keyword evidence="1" id="KW-0808">Transferase</keyword>
<evidence type="ECO:0000259" key="3">
    <source>
        <dbReference type="PROSITE" id="PS51186"/>
    </source>
</evidence>
<keyword evidence="2" id="KW-0012">Acyltransferase</keyword>
<dbReference type="CDD" id="cd04301">
    <property type="entry name" value="NAT_SF"/>
    <property type="match status" value="1"/>
</dbReference>
<protein>
    <submittedName>
        <fullName evidence="4">N-acetyltransferase</fullName>
    </submittedName>
</protein>
<proteinExistence type="predicted"/>
<evidence type="ECO:0000256" key="2">
    <source>
        <dbReference type="ARBA" id="ARBA00023315"/>
    </source>
</evidence>
<organism evidence="4 5">
    <name type="scientific">Paenibacillus glycanilyticus</name>
    <dbReference type="NCBI Taxonomy" id="126569"/>
    <lineage>
        <taxon>Bacteria</taxon>
        <taxon>Bacillati</taxon>
        <taxon>Bacillota</taxon>
        <taxon>Bacilli</taxon>
        <taxon>Bacillales</taxon>
        <taxon>Paenibacillaceae</taxon>
        <taxon>Paenibacillus</taxon>
    </lineage>
</organism>
<dbReference type="InterPro" id="IPR016181">
    <property type="entry name" value="Acyl_CoA_acyltransferase"/>
</dbReference>
<evidence type="ECO:0000313" key="4">
    <source>
        <dbReference type="EMBL" id="GLX69345.1"/>
    </source>
</evidence>
<dbReference type="Pfam" id="PF00583">
    <property type="entry name" value="Acetyltransf_1"/>
    <property type="match status" value="1"/>
</dbReference>
<gene>
    <name evidence="4" type="ORF">MU1_36900</name>
</gene>